<dbReference type="EMBL" id="AP035785">
    <property type="protein sequence ID" value="BFO70209.1"/>
    <property type="molecule type" value="Genomic_DNA"/>
</dbReference>
<protein>
    <recommendedName>
        <fullName evidence="3">Acyltransferase 3 domain-containing protein</fullName>
    </recommendedName>
</protein>
<dbReference type="InterPro" id="IPR049458">
    <property type="entry name" value="EpsG-like"/>
</dbReference>
<dbReference type="Pfam" id="PF14897">
    <property type="entry name" value="EpsG"/>
    <property type="match status" value="1"/>
</dbReference>
<evidence type="ECO:0000313" key="2">
    <source>
        <dbReference type="EMBL" id="BFO70209.1"/>
    </source>
</evidence>
<feature type="transmembrane region" description="Helical" evidence="1">
    <location>
        <begin position="98"/>
        <end position="115"/>
    </location>
</feature>
<evidence type="ECO:0000256" key="1">
    <source>
        <dbReference type="SAM" id="Phobius"/>
    </source>
</evidence>
<reference evidence="2" key="1">
    <citation type="submission" date="2024-07" db="EMBL/GenBank/DDBJ databases">
        <title>Complete genome sequence of Prevotella sp. YM-2024 GTC17253.</title>
        <authorList>
            <person name="Hayashi M."/>
            <person name="Muto Y."/>
            <person name="Tanaka K."/>
            <person name="Niwa H."/>
        </authorList>
    </citation>
    <scope>NUCLEOTIDE SEQUENCE</scope>
    <source>
        <strain evidence="2">GTC17253</strain>
    </source>
</reference>
<accession>A0AB33ILJ3</accession>
<organism evidence="2">
    <name type="scientific">Prevotella sp. GTC17253</name>
    <dbReference type="NCBI Taxonomy" id="3236793"/>
    <lineage>
        <taxon>Bacteria</taxon>
        <taxon>Pseudomonadati</taxon>
        <taxon>Bacteroidota</taxon>
        <taxon>Bacteroidia</taxon>
        <taxon>Bacteroidales</taxon>
        <taxon>Prevotellaceae</taxon>
        <taxon>Prevotella</taxon>
    </lineage>
</organism>
<sequence>MIYLGHISVFLPIASLLGIDDYFAMRIKAYTEVFNTSTGLSIGYLERLLTSMLVFLYYNKLNEVRKNNAVFINGLIAYFVMFFFFSEFQVLSKRFANLFAYGYWIIWIDLIKCFAIANNRRLFKAFIFIYCVMRMAGSTYLPDFAYDNILFGATSYQERLRIHDKTFEEPI</sequence>
<proteinExistence type="predicted"/>
<keyword evidence="1" id="KW-0472">Membrane</keyword>
<feature type="transmembrane region" description="Helical" evidence="1">
    <location>
        <begin position="42"/>
        <end position="58"/>
    </location>
</feature>
<gene>
    <name evidence="2" type="ORF">GTC17253_01750</name>
</gene>
<feature type="transmembrane region" description="Helical" evidence="1">
    <location>
        <begin position="70"/>
        <end position="86"/>
    </location>
</feature>
<keyword evidence="1" id="KW-0812">Transmembrane</keyword>
<evidence type="ECO:0008006" key="3">
    <source>
        <dbReference type="Google" id="ProtNLM"/>
    </source>
</evidence>
<keyword evidence="1" id="KW-1133">Transmembrane helix</keyword>
<name>A0AB33ILJ3_9BACT</name>
<dbReference type="AlphaFoldDB" id="A0AB33ILJ3"/>